<sequence length="576" mass="61654">MFIMLIWGLVVAVWAGRSLAVGCPQPPAPLSFPLADTQVNPRVPGSLMRGIPVRIGTPPQNLVMLPWPDLNNTYIYDDQTACNTKLIDNDEICRVRRGGYYYETESTSFTKTTDVIDAGGAPVEIDTLGSESGIPKLVSSSLAGTDRFAAGDKEPVTIPVGIPRLQWDGGFTISHALGLGPNSTYLNALVAARQIPSRVWSIFWGRMWMGSADMDGAIVLGGYDKEKVIGENFTAQLDYSENMGCWTGMRVIIVDVIANFPHGADVSIMSGNLPVRSCIVPQRQLLWEVPVDIATELRKKAGLVSSSPSMSITAFHALATMLNTTASDSVFDGDLTFVLSSGLRIRVPNNQFIVPRIGYAEDGSRVVDQSQKDLLVYSVTNQQPSTLGRYFLTAAYLMINHEAGTFTMWQGNPSRKSTLVPVSQTSEQCSPESSGDGLGTTDNHTTDDGESGGSSGNNGGQNEPESDPTTETSVSIGTIVGAAVGGAAGLACIVALVMFCLWKRRRQRGPETGGFLPDDGPVAYIDNTGPKEIGSLPPMATELVAEDLRPELNGDFRGYELHGSGPYGGVLNRGGY</sequence>
<organism evidence="1 2">
    <name type="scientific">Chaetomium tenue</name>
    <dbReference type="NCBI Taxonomy" id="1854479"/>
    <lineage>
        <taxon>Eukaryota</taxon>
        <taxon>Fungi</taxon>
        <taxon>Dikarya</taxon>
        <taxon>Ascomycota</taxon>
        <taxon>Pezizomycotina</taxon>
        <taxon>Sordariomycetes</taxon>
        <taxon>Sordariomycetidae</taxon>
        <taxon>Sordariales</taxon>
        <taxon>Chaetomiaceae</taxon>
        <taxon>Chaetomium</taxon>
    </lineage>
</organism>
<dbReference type="EMBL" id="JAGIZQ010000006">
    <property type="protein sequence ID" value="KAH6622551.1"/>
    <property type="molecule type" value="Genomic_DNA"/>
</dbReference>
<evidence type="ECO:0000313" key="2">
    <source>
        <dbReference type="Proteomes" id="UP000724584"/>
    </source>
</evidence>
<dbReference type="Proteomes" id="UP000724584">
    <property type="component" value="Unassembled WGS sequence"/>
</dbReference>
<evidence type="ECO:0000313" key="1">
    <source>
        <dbReference type="EMBL" id="KAH6622551.1"/>
    </source>
</evidence>
<gene>
    <name evidence="1" type="ORF">F5144DRAFT_333175</name>
</gene>
<comment type="caution">
    <text evidence="1">The sequence shown here is derived from an EMBL/GenBank/DDBJ whole genome shotgun (WGS) entry which is preliminary data.</text>
</comment>
<proteinExistence type="predicted"/>
<keyword evidence="2" id="KW-1185">Reference proteome</keyword>
<name>A0ACB7P1N0_9PEZI</name>
<accession>A0ACB7P1N0</accession>
<reference evidence="1 2" key="1">
    <citation type="journal article" date="2021" name="Nat. Commun.">
        <title>Genetic determinants of endophytism in the Arabidopsis root mycobiome.</title>
        <authorList>
            <person name="Mesny F."/>
            <person name="Miyauchi S."/>
            <person name="Thiergart T."/>
            <person name="Pickel B."/>
            <person name="Atanasova L."/>
            <person name="Karlsson M."/>
            <person name="Huettel B."/>
            <person name="Barry K.W."/>
            <person name="Haridas S."/>
            <person name="Chen C."/>
            <person name="Bauer D."/>
            <person name="Andreopoulos W."/>
            <person name="Pangilinan J."/>
            <person name="LaButti K."/>
            <person name="Riley R."/>
            <person name="Lipzen A."/>
            <person name="Clum A."/>
            <person name="Drula E."/>
            <person name="Henrissat B."/>
            <person name="Kohler A."/>
            <person name="Grigoriev I.V."/>
            <person name="Martin F.M."/>
            <person name="Hacquard S."/>
        </authorList>
    </citation>
    <scope>NUCLEOTIDE SEQUENCE [LARGE SCALE GENOMIC DNA]</scope>
    <source>
        <strain evidence="1 2">MPI-SDFR-AT-0079</strain>
    </source>
</reference>
<protein>
    <submittedName>
        <fullName evidence="1">Aspartic peptidase domain-containing protein</fullName>
    </submittedName>
</protein>